<dbReference type="Gene3D" id="1.10.10.1320">
    <property type="entry name" value="Anti-sigma factor, zinc-finger domain"/>
    <property type="match status" value="1"/>
</dbReference>
<keyword evidence="8" id="KW-0812">Transmembrane</keyword>
<keyword evidence="1" id="KW-0732">Signal</keyword>
<evidence type="ECO:0000313" key="11">
    <source>
        <dbReference type="Proteomes" id="UP000460435"/>
    </source>
</evidence>
<dbReference type="Gene3D" id="1.10.10.10">
    <property type="entry name" value="Winged helix-like DNA-binding domain superfamily/Winged helix DNA-binding domain"/>
    <property type="match status" value="1"/>
</dbReference>
<dbReference type="CDD" id="cd00161">
    <property type="entry name" value="beta-trefoil_Ricin-like"/>
    <property type="match status" value="1"/>
</dbReference>
<keyword evidence="5" id="KW-0804">Transcription</keyword>
<dbReference type="Proteomes" id="UP000460435">
    <property type="component" value="Unassembled WGS sequence"/>
</dbReference>
<feature type="domain" description="Ig-like" evidence="9">
    <location>
        <begin position="505"/>
        <end position="608"/>
    </location>
</feature>
<dbReference type="SUPFAM" id="SSF50370">
    <property type="entry name" value="Ricin B-like lectins"/>
    <property type="match status" value="1"/>
</dbReference>
<dbReference type="NCBIfam" id="TIGR02937">
    <property type="entry name" value="sigma70-ECF"/>
    <property type="match status" value="1"/>
</dbReference>
<keyword evidence="2" id="KW-0677">Repeat</keyword>
<keyword evidence="4" id="KW-1015">Disulfide bond</keyword>
<dbReference type="SUPFAM" id="SSF88946">
    <property type="entry name" value="Sigma2 domain of RNA polymerase sigma factors"/>
    <property type="match status" value="1"/>
</dbReference>
<dbReference type="SMART" id="SM00408">
    <property type="entry name" value="IGc2"/>
    <property type="match status" value="2"/>
</dbReference>
<keyword evidence="8" id="KW-0472">Membrane</keyword>
<protein>
    <submittedName>
        <fullName evidence="10">Sigma-70 family RNA polymerase sigma factor</fullName>
    </submittedName>
</protein>
<dbReference type="GO" id="GO:0005975">
    <property type="term" value="P:carbohydrate metabolic process"/>
    <property type="evidence" value="ECO:0007669"/>
    <property type="project" value="UniProtKB-ARBA"/>
</dbReference>
<dbReference type="Pfam" id="PF13927">
    <property type="entry name" value="Ig_3"/>
    <property type="match status" value="1"/>
</dbReference>
<proteinExistence type="predicted"/>
<dbReference type="InterPro" id="IPR013325">
    <property type="entry name" value="RNA_pol_sigma_r2"/>
</dbReference>
<feature type="compositionally biased region" description="Acidic residues" evidence="7">
    <location>
        <begin position="477"/>
        <end position="488"/>
    </location>
</feature>
<dbReference type="InterPro" id="IPR013098">
    <property type="entry name" value="Ig_I-set"/>
</dbReference>
<dbReference type="InterPro" id="IPR007110">
    <property type="entry name" value="Ig-like_dom"/>
</dbReference>
<feature type="compositionally biased region" description="Low complexity" evidence="7">
    <location>
        <begin position="452"/>
        <end position="461"/>
    </location>
</feature>
<dbReference type="Pfam" id="PF00652">
    <property type="entry name" value="Ricin_B_lectin"/>
    <property type="match status" value="1"/>
</dbReference>
<evidence type="ECO:0000256" key="2">
    <source>
        <dbReference type="ARBA" id="ARBA00022737"/>
    </source>
</evidence>
<evidence type="ECO:0000259" key="9">
    <source>
        <dbReference type="PROSITE" id="PS50835"/>
    </source>
</evidence>
<feature type="region of interest" description="Disordered" evidence="7">
    <location>
        <begin position="308"/>
        <end position="331"/>
    </location>
</feature>
<evidence type="ECO:0000256" key="8">
    <source>
        <dbReference type="SAM" id="Phobius"/>
    </source>
</evidence>
<evidence type="ECO:0000256" key="5">
    <source>
        <dbReference type="ARBA" id="ARBA00023163"/>
    </source>
</evidence>
<dbReference type="SMART" id="SM00458">
    <property type="entry name" value="RICIN"/>
    <property type="match status" value="1"/>
</dbReference>
<dbReference type="EMBL" id="WLZY01000009">
    <property type="protein sequence ID" value="NDL60058.1"/>
    <property type="molecule type" value="Genomic_DNA"/>
</dbReference>
<dbReference type="GO" id="GO:0003700">
    <property type="term" value="F:DNA-binding transcription factor activity"/>
    <property type="evidence" value="ECO:0007669"/>
    <property type="project" value="InterPro"/>
</dbReference>
<dbReference type="InterPro" id="IPR036179">
    <property type="entry name" value="Ig-like_dom_sf"/>
</dbReference>
<dbReference type="InterPro" id="IPR051170">
    <property type="entry name" value="Neural/epithelial_adhesion"/>
</dbReference>
<dbReference type="InterPro" id="IPR013783">
    <property type="entry name" value="Ig-like_fold"/>
</dbReference>
<feature type="compositionally biased region" description="Acidic residues" evidence="7">
    <location>
        <begin position="405"/>
        <end position="427"/>
    </location>
</feature>
<dbReference type="Gene3D" id="1.10.1740.10">
    <property type="match status" value="1"/>
</dbReference>
<dbReference type="GO" id="GO:0006352">
    <property type="term" value="P:DNA-templated transcription initiation"/>
    <property type="evidence" value="ECO:0007669"/>
    <property type="project" value="InterPro"/>
</dbReference>
<dbReference type="SMART" id="SM00409">
    <property type="entry name" value="IG"/>
    <property type="match status" value="3"/>
</dbReference>
<dbReference type="InterPro" id="IPR007627">
    <property type="entry name" value="RNA_pol_sigma70_r2"/>
</dbReference>
<evidence type="ECO:0000313" key="10">
    <source>
        <dbReference type="EMBL" id="NDL60058.1"/>
    </source>
</evidence>
<dbReference type="InterPro" id="IPR036388">
    <property type="entry name" value="WH-like_DNA-bd_sf"/>
</dbReference>
<dbReference type="InterPro" id="IPR000772">
    <property type="entry name" value="Ricin_B_lectin"/>
</dbReference>
<dbReference type="InterPro" id="IPR003598">
    <property type="entry name" value="Ig_sub2"/>
</dbReference>
<comment type="caution">
    <text evidence="10">The sequence shown here is derived from an EMBL/GenBank/DDBJ whole genome shotgun (WGS) entry which is preliminary data.</text>
</comment>
<dbReference type="SUPFAM" id="SSF88659">
    <property type="entry name" value="Sigma3 and sigma4 domains of RNA polymerase sigma factors"/>
    <property type="match status" value="1"/>
</dbReference>
<feature type="compositionally biased region" description="Polar residues" evidence="7">
    <location>
        <begin position="541"/>
        <end position="562"/>
    </location>
</feature>
<dbReference type="Gene3D" id="2.60.40.10">
    <property type="entry name" value="Immunoglobulins"/>
    <property type="match status" value="3"/>
</dbReference>
<name>A0A7K3MCD9_9ACTN</name>
<dbReference type="InterPro" id="IPR027383">
    <property type="entry name" value="Znf_put"/>
</dbReference>
<feature type="compositionally biased region" description="Polar residues" evidence="7">
    <location>
        <begin position="511"/>
        <end position="532"/>
    </location>
</feature>
<evidence type="ECO:0000256" key="1">
    <source>
        <dbReference type="ARBA" id="ARBA00022729"/>
    </source>
</evidence>
<dbReference type="Gene3D" id="2.80.10.50">
    <property type="match status" value="1"/>
</dbReference>
<dbReference type="InterPro" id="IPR003599">
    <property type="entry name" value="Ig_sub"/>
</dbReference>
<dbReference type="PANTHER" id="PTHR12231:SF253">
    <property type="entry name" value="DPR-INTERACTING PROTEIN ETA, ISOFORM B-RELATED"/>
    <property type="match status" value="1"/>
</dbReference>
<feature type="domain" description="Ig-like" evidence="9">
    <location>
        <begin position="613"/>
        <end position="704"/>
    </location>
</feature>
<keyword evidence="11" id="KW-1185">Reference proteome</keyword>
<evidence type="ECO:0000256" key="7">
    <source>
        <dbReference type="SAM" id="MobiDB-lite"/>
    </source>
</evidence>
<dbReference type="PROSITE" id="PS50835">
    <property type="entry name" value="IG_LIKE"/>
    <property type="match status" value="2"/>
</dbReference>
<dbReference type="SUPFAM" id="SSF48726">
    <property type="entry name" value="Immunoglobulin"/>
    <property type="match status" value="3"/>
</dbReference>
<dbReference type="AlphaFoldDB" id="A0A7K3MCD9"/>
<evidence type="ECO:0000256" key="3">
    <source>
        <dbReference type="ARBA" id="ARBA00023015"/>
    </source>
</evidence>
<dbReference type="Pfam" id="PF13490">
    <property type="entry name" value="zf-HC2"/>
    <property type="match status" value="1"/>
</dbReference>
<keyword evidence="6" id="KW-0393">Immunoglobulin domain</keyword>
<evidence type="ECO:0000256" key="6">
    <source>
        <dbReference type="ARBA" id="ARBA00023319"/>
    </source>
</evidence>
<dbReference type="InterPro" id="IPR014284">
    <property type="entry name" value="RNA_pol_sigma-70_dom"/>
</dbReference>
<reference evidence="10 11" key="1">
    <citation type="submission" date="2019-11" db="EMBL/GenBank/DDBJ databases">
        <authorList>
            <person name="Li X.-J."/>
            <person name="Feng X.-M."/>
        </authorList>
    </citation>
    <scope>NUCLEOTIDE SEQUENCE [LARGE SCALE GENOMIC DNA]</scope>
    <source>
        <strain evidence="10 11">XMNu-373</strain>
    </source>
</reference>
<feature type="compositionally biased region" description="Polar residues" evidence="7">
    <location>
        <begin position="571"/>
        <end position="580"/>
    </location>
</feature>
<dbReference type="Pfam" id="PF04542">
    <property type="entry name" value="Sigma70_r2"/>
    <property type="match status" value="1"/>
</dbReference>
<dbReference type="PANTHER" id="PTHR12231">
    <property type="entry name" value="CTX-RELATED TYPE I TRANSMEMBRANE PROTEIN"/>
    <property type="match status" value="1"/>
</dbReference>
<keyword evidence="8" id="KW-1133">Transmembrane helix</keyword>
<feature type="transmembrane region" description="Helical" evidence="8">
    <location>
        <begin position="349"/>
        <end position="369"/>
    </location>
</feature>
<feature type="region of interest" description="Disordered" evidence="7">
    <location>
        <begin position="373"/>
        <end position="583"/>
    </location>
</feature>
<dbReference type="Pfam" id="PF07679">
    <property type="entry name" value="I-set"/>
    <property type="match status" value="1"/>
</dbReference>
<keyword evidence="3" id="KW-0805">Transcription regulation</keyword>
<dbReference type="PROSITE" id="PS50231">
    <property type="entry name" value="RICIN_B_LECTIN"/>
    <property type="match status" value="1"/>
</dbReference>
<accession>A0A7K3MCD9</accession>
<dbReference type="InterPro" id="IPR013324">
    <property type="entry name" value="RNA_pol_sigma_r3/r4-like"/>
</dbReference>
<evidence type="ECO:0000256" key="4">
    <source>
        <dbReference type="ARBA" id="ARBA00023157"/>
    </source>
</evidence>
<dbReference type="InterPro" id="IPR041916">
    <property type="entry name" value="Anti_sigma_zinc_sf"/>
</dbReference>
<organism evidence="10 11">
    <name type="scientific">Phytoactinopolyspora mesophila</name>
    <dbReference type="NCBI Taxonomy" id="2650750"/>
    <lineage>
        <taxon>Bacteria</taxon>
        <taxon>Bacillati</taxon>
        <taxon>Actinomycetota</taxon>
        <taxon>Actinomycetes</taxon>
        <taxon>Jiangellales</taxon>
        <taxon>Jiangellaceae</taxon>
        <taxon>Phytoactinopolyspora</taxon>
    </lineage>
</organism>
<gene>
    <name evidence="10" type="ORF">F7O44_23565</name>
</gene>
<sequence>MTTPAEAPSDAQLIARTREGDMSAYDELYRRHVDDASRVARIVTNNSDESQDVVAEAFTRVLTRLREGGGPDTDLTPYLRTVVRRLAIDRHRMSARGDTPADPAILEILPRTDDPMARATDRQLVRQAFETLPDRWQQVLWHTEIEGRSPASLAATLGSTPNAVAALAYRAREGLRQAYLAVNLSSEVRAECRPYAPKVAAYVRGTLSAQHTRAVTVHLGECEHCRERRDELLLLVSDLRGTLWPALLLPAAAGTAVAAGAAAGAAAVAGGGAGAAAGASTGAATATGTAVLAGAGATAGGGASSSGAGAAGGAGAAAGASSAASSGGGGAVASIVSPGRLARIGSKTLAGAAGVAAAGIIVAGAFMMLSGSPDDPSDGSAQPPVAGHADDGSGPGDPPVTWDDPTSDPDDPDDPEPDPDDPEAPSDEPDRSTPGRTPGTLPINRPDPTPPGGDDTPQSPDGTDRPGTPDPTQPDSDPTDDPTQDPTDDPTSPPPPDEDAPESPPSIDAGPQNTTVRAGQSTTLSVNVSGNPAPSLVWQYRNGSSSADPTNSPASRTVSTASGGWRDIDGATSSRLTITPTAEHDGRQYRVVARNSQGERTTDPAVLTVHYEPDVSSSPSRSTVTEGGSVTFTASAKGNPTPSVSWQYRKPGGSWQSAGGNVSQQGVTSRLELSNVKRGLDGYEYRAVFANNVGSTASNSASLNVHWAPTVVKNPSSTEAPAGGKATFTAEAEAGNPGPTRARWQVRTNGGSWRDLGFGGSTGRTATLNVDVKNMNQNGEQYRVVFSNDVGTTNSEPATLNVHTTGTVSMDMPGGGKQCVQPVDGEIRLGGCNSSDPPTWNAYPDNTVRWAASGRCLGVTFGSDESWLTTHLRSCDGKADQKWSFDPSHQERQQLKNGDTTYGQLCLDVRGGVSQNGRLIAFSCHGGNNQLFRFE</sequence>
<dbReference type="RefSeq" id="WP_162452755.1">
    <property type="nucleotide sequence ID" value="NZ_WLZY01000009.1"/>
</dbReference>
<dbReference type="InterPro" id="IPR035992">
    <property type="entry name" value="Ricin_B-like_lectins"/>
</dbReference>